<evidence type="ECO:0000256" key="1">
    <source>
        <dbReference type="SAM" id="MobiDB-lite"/>
    </source>
</evidence>
<dbReference type="KEGG" id="tng:GSTEN00002639G001"/>
<name>Q4TDT1_TETNG</name>
<dbReference type="EMBL" id="CAAE01006055">
    <property type="protein sequence ID" value="CAF88951.1"/>
    <property type="molecule type" value="Genomic_DNA"/>
</dbReference>
<reference evidence="2" key="1">
    <citation type="journal article" date="2004" name="Nature">
        <title>Genome duplication in the teleost fish Tetraodon nigroviridis reveals the early vertebrate proto-karyotype.</title>
        <authorList>
            <person name="Jaillon O."/>
            <person name="Aury J.-M."/>
            <person name="Brunet F."/>
            <person name="Petit J.-L."/>
            <person name="Stange-Thomann N."/>
            <person name="Mauceli E."/>
            <person name="Bouneau L."/>
            <person name="Fischer C."/>
            <person name="Ozouf-Costaz C."/>
            <person name="Bernot A."/>
            <person name="Nicaud S."/>
            <person name="Jaffe D."/>
            <person name="Fisher S."/>
            <person name="Lutfalla G."/>
            <person name="Dossat C."/>
            <person name="Segurens B."/>
            <person name="Dasilva C."/>
            <person name="Salanoubat M."/>
            <person name="Levy M."/>
            <person name="Boudet N."/>
            <person name="Castellano S."/>
            <person name="Anthouard V."/>
            <person name="Jubin C."/>
            <person name="Castelli V."/>
            <person name="Katinka M."/>
            <person name="Vacherie B."/>
            <person name="Biemont C."/>
            <person name="Skalli Z."/>
            <person name="Cattolico L."/>
            <person name="Poulain J."/>
            <person name="De Berardinis V."/>
            <person name="Cruaud C."/>
            <person name="Duprat S."/>
            <person name="Brottier P."/>
            <person name="Coutanceau J.-P."/>
            <person name="Gouzy J."/>
            <person name="Parra G."/>
            <person name="Lardier G."/>
            <person name="Chapple C."/>
            <person name="McKernan K.J."/>
            <person name="McEwan P."/>
            <person name="Bosak S."/>
            <person name="Kellis M."/>
            <person name="Volff J.-N."/>
            <person name="Guigo R."/>
            <person name="Zody M.C."/>
            <person name="Mesirov J."/>
            <person name="Lindblad-Toh K."/>
            <person name="Birren B."/>
            <person name="Nusbaum C."/>
            <person name="Kahn D."/>
            <person name="Robinson-Rechavi M."/>
            <person name="Laudet V."/>
            <person name="Schachter V."/>
            <person name="Quetier F."/>
            <person name="Saurin W."/>
            <person name="Scarpelli C."/>
            <person name="Wincker P."/>
            <person name="Lander E.S."/>
            <person name="Weissenbach J."/>
            <person name="Roest Crollius H."/>
        </authorList>
    </citation>
    <scope>NUCLEOTIDE SEQUENCE [LARGE SCALE GENOMIC DNA]</scope>
</reference>
<protein>
    <submittedName>
        <fullName evidence="2">(spotted green pufferfish) hypothetical protein</fullName>
    </submittedName>
</protein>
<feature type="non-terminal residue" evidence="2">
    <location>
        <position position="1"/>
    </location>
</feature>
<gene>
    <name evidence="2" type="ORF">GSTENG00002639001</name>
</gene>
<accession>Q4TDT1</accession>
<reference evidence="2" key="2">
    <citation type="submission" date="2004-02" db="EMBL/GenBank/DDBJ databases">
        <authorList>
            <consortium name="Genoscope"/>
            <consortium name="Whitehead Institute Centre for Genome Research"/>
        </authorList>
    </citation>
    <scope>NUCLEOTIDE SEQUENCE</scope>
</reference>
<organism evidence="2">
    <name type="scientific">Tetraodon nigroviridis</name>
    <name type="common">Spotted green pufferfish</name>
    <name type="synonym">Chelonodon nigroviridis</name>
    <dbReference type="NCBI Taxonomy" id="99883"/>
    <lineage>
        <taxon>Eukaryota</taxon>
        <taxon>Metazoa</taxon>
        <taxon>Chordata</taxon>
        <taxon>Craniata</taxon>
        <taxon>Vertebrata</taxon>
        <taxon>Euteleostomi</taxon>
        <taxon>Actinopterygii</taxon>
        <taxon>Neopterygii</taxon>
        <taxon>Teleostei</taxon>
        <taxon>Neoteleostei</taxon>
        <taxon>Acanthomorphata</taxon>
        <taxon>Eupercaria</taxon>
        <taxon>Tetraodontiformes</taxon>
        <taxon>Tetradontoidea</taxon>
        <taxon>Tetraodontidae</taxon>
        <taxon>Tetraodon</taxon>
    </lineage>
</organism>
<sequence length="66" mass="7257">SVSEAAHLRVEGYGRNGLLSHEGFWMEPLGGSRDWWQKEPAGSEVRGGNKGELKTPQKQGEPQVPL</sequence>
<feature type="region of interest" description="Disordered" evidence="1">
    <location>
        <begin position="31"/>
        <end position="66"/>
    </location>
</feature>
<proteinExistence type="predicted"/>
<comment type="caution">
    <text evidence="2">The sequence shown here is derived from an EMBL/GenBank/DDBJ whole genome shotgun (WGS) entry which is preliminary data.</text>
</comment>
<evidence type="ECO:0000313" key="2">
    <source>
        <dbReference type="EMBL" id="CAF88951.1"/>
    </source>
</evidence>
<dbReference type="AlphaFoldDB" id="Q4TDT1"/>